<evidence type="ECO:0000313" key="1">
    <source>
        <dbReference type="EMBL" id="KAF9441856.1"/>
    </source>
</evidence>
<sequence>MNPELGLAHGVPDSASSISWPYTNELVNSVLKASVYDWAFGACFNFGRFPEIERQLLQRFGRVDFRKARRNGAMLWAGHSGFLNTGRWNCCGHSKITHGAQLLRVPRDQFQAWFDVVKLKAAIKRWKECGIIQPYYPNLTTRFKSLVSKKSQGKLISGLYRIGHGPRSIFWYLEIDFKEEYYQEFLAADLAEGERAYREEQFDLWPKESWE</sequence>
<organism evidence="1 2">
    <name type="scientific">Macrolepiota fuliginosa MF-IS2</name>
    <dbReference type="NCBI Taxonomy" id="1400762"/>
    <lineage>
        <taxon>Eukaryota</taxon>
        <taxon>Fungi</taxon>
        <taxon>Dikarya</taxon>
        <taxon>Basidiomycota</taxon>
        <taxon>Agaricomycotina</taxon>
        <taxon>Agaricomycetes</taxon>
        <taxon>Agaricomycetidae</taxon>
        <taxon>Agaricales</taxon>
        <taxon>Agaricineae</taxon>
        <taxon>Agaricaceae</taxon>
        <taxon>Macrolepiota</taxon>
    </lineage>
</organism>
<keyword evidence="2" id="KW-1185">Reference proteome</keyword>
<dbReference type="Proteomes" id="UP000807342">
    <property type="component" value="Unassembled WGS sequence"/>
</dbReference>
<reference evidence="1" key="1">
    <citation type="submission" date="2020-11" db="EMBL/GenBank/DDBJ databases">
        <authorList>
            <consortium name="DOE Joint Genome Institute"/>
            <person name="Ahrendt S."/>
            <person name="Riley R."/>
            <person name="Andreopoulos W."/>
            <person name="Labutti K."/>
            <person name="Pangilinan J."/>
            <person name="Ruiz-Duenas F.J."/>
            <person name="Barrasa J.M."/>
            <person name="Sanchez-Garcia M."/>
            <person name="Camarero S."/>
            <person name="Miyauchi S."/>
            <person name="Serrano A."/>
            <person name="Linde D."/>
            <person name="Babiker R."/>
            <person name="Drula E."/>
            <person name="Ayuso-Fernandez I."/>
            <person name="Pacheco R."/>
            <person name="Padilla G."/>
            <person name="Ferreira P."/>
            <person name="Barriuso J."/>
            <person name="Kellner H."/>
            <person name="Castanera R."/>
            <person name="Alfaro M."/>
            <person name="Ramirez L."/>
            <person name="Pisabarro A.G."/>
            <person name="Kuo A."/>
            <person name="Tritt A."/>
            <person name="Lipzen A."/>
            <person name="He G."/>
            <person name="Yan M."/>
            <person name="Ng V."/>
            <person name="Cullen D."/>
            <person name="Martin F."/>
            <person name="Rosso M.-N."/>
            <person name="Henrissat B."/>
            <person name="Hibbett D."/>
            <person name="Martinez A.T."/>
            <person name="Grigoriev I.V."/>
        </authorList>
    </citation>
    <scope>NUCLEOTIDE SEQUENCE</scope>
    <source>
        <strain evidence="1">MF-IS2</strain>
    </source>
</reference>
<proteinExistence type="predicted"/>
<evidence type="ECO:0000313" key="2">
    <source>
        <dbReference type="Proteomes" id="UP000807342"/>
    </source>
</evidence>
<comment type="caution">
    <text evidence="1">The sequence shown here is derived from an EMBL/GenBank/DDBJ whole genome shotgun (WGS) entry which is preliminary data.</text>
</comment>
<protein>
    <submittedName>
        <fullName evidence="1">Uncharacterized protein</fullName>
    </submittedName>
</protein>
<dbReference type="EMBL" id="MU151765">
    <property type="protein sequence ID" value="KAF9441856.1"/>
    <property type="molecule type" value="Genomic_DNA"/>
</dbReference>
<dbReference type="AlphaFoldDB" id="A0A9P5X2U0"/>
<accession>A0A9P5X2U0</accession>
<name>A0A9P5X2U0_9AGAR</name>
<gene>
    <name evidence="1" type="ORF">P691DRAFT_811951</name>
</gene>
<dbReference type="OrthoDB" id="3110754at2759"/>